<protein>
    <submittedName>
        <fullName evidence="1">Uncharacterized protein</fullName>
    </submittedName>
</protein>
<keyword evidence="2" id="KW-1185">Reference proteome</keyword>
<organism evidence="1 2">
    <name type="scientific">Manihot esculenta</name>
    <name type="common">Cassava</name>
    <name type="synonym">Jatropha manihot</name>
    <dbReference type="NCBI Taxonomy" id="3983"/>
    <lineage>
        <taxon>Eukaryota</taxon>
        <taxon>Viridiplantae</taxon>
        <taxon>Streptophyta</taxon>
        <taxon>Embryophyta</taxon>
        <taxon>Tracheophyta</taxon>
        <taxon>Spermatophyta</taxon>
        <taxon>Magnoliopsida</taxon>
        <taxon>eudicotyledons</taxon>
        <taxon>Gunneridae</taxon>
        <taxon>Pentapetalae</taxon>
        <taxon>rosids</taxon>
        <taxon>fabids</taxon>
        <taxon>Malpighiales</taxon>
        <taxon>Euphorbiaceae</taxon>
        <taxon>Crotonoideae</taxon>
        <taxon>Manihoteae</taxon>
        <taxon>Manihot</taxon>
    </lineage>
</organism>
<dbReference type="EMBL" id="CM004387">
    <property type="protein sequence ID" value="KAG8662622.1"/>
    <property type="molecule type" value="Genomic_DNA"/>
</dbReference>
<proteinExistence type="predicted"/>
<dbReference type="Proteomes" id="UP000091857">
    <property type="component" value="Chromosome 1"/>
</dbReference>
<sequence>MSERKKKAPTLVDLCVDGAIGNVMFLGDVGDTDSHLLDRILPHCTVDNLSPVTDKLWKRFYELEFGVANANFVTERMKRCKASCPWRDLYEAKLKLIAKQREVARFRQPHIEQVRFCSKFPSPGSKRNFYGGSGPGYNLSSFQCEGQVDEEIKNGVSLTVDAATSSIYSSKLVSYNPNTREVKNIAAMKKMSMQRNNSSCHSASCSTAGGFPGNNSALSSRHNKSFDRRF</sequence>
<comment type="caution">
    <text evidence="1">The sequence shown here is derived from an EMBL/GenBank/DDBJ whole genome shotgun (WGS) entry which is preliminary data.</text>
</comment>
<evidence type="ECO:0000313" key="2">
    <source>
        <dbReference type="Proteomes" id="UP000091857"/>
    </source>
</evidence>
<evidence type="ECO:0000313" key="1">
    <source>
        <dbReference type="EMBL" id="KAG8662622.1"/>
    </source>
</evidence>
<name>A0ACB7ICI0_MANES</name>
<gene>
    <name evidence="1" type="ORF">MANES_01G129050v8</name>
</gene>
<reference evidence="2" key="1">
    <citation type="journal article" date="2016" name="Nat. Biotechnol.">
        <title>Sequencing wild and cultivated cassava and related species reveals extensive interspecific hybridization and genetic diversity.</title>
        <authorList>
            <person name="Bredeson J.V."/>
            <person name="Lyons J.B."/>
            <person name="Prochnik S.E."/>
            <person name="Wu G.A."/>
            <person name="Ha C.M."/>
            <person name="Edsinger-Gonzales E."/>
            <person name="Grimwood J."/>
            <person name="Schmutz J."/>
            <person name="Rabbi I.Y."/>
            <person name="Egesi C."/>
            <person name="Nauluvula P."/>
            <person name="Lebot V."/>
            <person name="Ndunguru J."/>
            <person name="Mkamilo G."/>
            <person name="Bart R.S."/>
            <person name="Setter T.L."/>
            <person name="Gleadow R.M."/>
            <person name="Kulakow P."/>
            <person name="Ferguson M.E."/>
            <person name="Rounsley S."/>
            <person name="Rokhsar D.S."/>
        </authorList>
    </citation>
    <scope>NUCLEOTIDE SEQUENCE [LARGE SCALE GENOMIC DNA]</scope>
    <source>
        <strain evidence="2">cv. AM560-2</strain>
    </source>
</reference>
<accession>A0ACB7ICI0</accession>